<dbReference type="GO" id="GO:0005524">
    <property type="term" value="F:ATP binding"/>
    <property type="evidence" value="ECO:0007669"/>
    <property type="project" value="UniProtKB-KW"/>
</dbReference>
<dbReference type="Gene3D" id="3.40.50.300">
    <property type="entry name" value="P-loop containing nucleotide triphosphate hydrolases"/>
    <property type="match status" value="1"/>
</dbReference>
<proteinExistence type="predicted"/>
<evidence type="ECO:0000256" key="3">
    <source>
        <dbReference type="ARBA" id="ARBA00022840"/>
    </source>
</evidence>
<dbReference type="InterPro" id="IPR003439">
    <property type="entry name" value="ABC_transporter-like_ATP-bd"/>
</dbReference>
<dbReference type="Proteomes" id="UP000630660">
    <property type="component" value="Unassembled WGS sequence"/>
</dbReference>
<dbReference type="PANTHER" id="PTHR45772">
    <property type="entry name" value="CONSERVED COMPONENT OF ABC TRANSPORTER FOR NATURAL AMINO ACIDS-RELATED"/>
    <property type="match status" value="1"/>
</dbReference>
<keyword evidence="3 5" id="KW-0067">ATP-binding</keyword>
<keyword evidence="1" id="KW-0813">Transport</keyword>
<dbReference type="GO" id="GO:0016887">
    <property type="term" value="F:ATP hydrolysis activity"/>
    <property type="evidence" value="ECO:0007669"/>
    <property type="project" value="InterPro"/>
</dbReference>
<evidence type="ECO:0000313" key="5">
    <source>
        <dbReference type="EMBL" id="MBD3365707.1"/>
    </source>
</evidence>
<dbReference type="InterPro" id="IPR027417">
    <property type="entry name" value="P-loop_NTPase"/>
</dbReference>
<dbReference type="GO" id="GO:0005886">
    <property type="term" value="C:plasma membrane"/>
    <property type="evidence" value="ECO:0007669"/>
    <property type="project" value="TreeGrafter"/>
</dbReference>
<evidence type="ECO:0000256" key="1">
    <source>
        <dbReference type="ARBA" id="ARBA00022448"/>
    </source>
</evidence>
<sequence length="208" mass="24188">MNSTPFLVVDHLCKTYTQGTLKKRVTFQLEANFTIEEPAIVGMMGPNGSGKTTLFELITGSNIPTSGTVTCLGKNIHKIKYHERDRLAIHYHQSYQVRKFKRTIPNFLLESAESSYPKIHLFDEPQFNTQDGYIGFMLDFFRKLRREGRLVFLCVHPNELFHLEIMQEICERYMFVHQGTVTEYPNFETLLTDKRVKDYLGQLVESVP</sequence>
<reference evidence="5" key="1">
    <citation type="submission" date="2019-11" db="EMBL/GenBank/DDBJ databases">
        <title>Microbial mats filling the niche in hypersaline microbial mats.</title>
        <authorList>
            <person name="Wong H.L."/>
            <person name="Macleod F.I."/>
            <person name="White R.A. III"/>
            <person name="Burns B.P."/>
        </authorList>
    </citation>
    <scope>NUCLEOTIDE SEQUENCE</scope>
    <source>
        <strain evidence="5">Bin_327</strain>
    </source>
</reference>
<gene>
    <name evidence="5" type="ORF">GF359_10885</name>
</gene>
<dbReference type="EMBL" id="WJKJ01000363">
    <property type="protein sequence ID" value="MBD3365707.1"/>
    <property type="molecule type" value="Genomic_DNA"/>
</dbReference>
<feature type="domain" description="ABC transporter" evidence="4">
    <location>
        <begin position="31"/>
        <end position="89"/>
    </location>
</feature>
<accession>A0A9D5KAV4</accession>
<evidence type="ECO:0000313" key="6">
    <source>
        <dbReference type="Proteomes" id="UP000630660"/>
    </source>
</evidence>
<dbReference type="SUPFAM" id="SSF52540">
    <property type="entry name" value="P-loop containing nucleoside triphosphate hydrolases"/>
    <property type="match status" value="1"/>
</dbReference>
<comment type="caution">
    <text evidence="5">The sequence shown here is derived from an EMBL/GenBank/DDBJ whole genome shotgun (WGS) entry which is preliminary data.</text>
</comment>
<dbReference type="Pfam" id="PF00005">
    <property type="entry name" value="ABC_tran"/>
    <property type="match status" value="1"/>
</dbReference>
<dbReference type="InterPro" id="IPR051120">
    <property type="entry name" value="ABC_AA/LPS_Transport"/>
</dbReference>
<evidence type="ECO:0000256" key="2">
    <source>
        <dbReference type="ARBA" id="ARBA00022741"/>
    </source>
</evidence>
<organism evidence="5 6">
    <name type="scientific">candidate division WOR-3 bacterium</name>
    <dbReference type="NCBI Taxonomy" id="2052148"/>
    <lineage>
        <taxon>Bacteria</taxon>
        <taxon>Bacteria division WOR-3</taxon>
    </lineage>
</organism>
<evidence type="ECO:0000259" key="4">
    <source>
        <dbReference type="Pfam" id="PF00005"/>
    </source>
</evidence>
<keyword evidence="2" id="KW-0547">Nucleotide-binding</keyword>
<name>A0A9D5KAV4_UNCW3</name>
<protein>
    <submittedName>
        <fullName evidence="5">ATP-binding cassette domain-containing protein</fullName>
    </submittedName>
</protein>
<dbReference type="AlphaFoldDB" id="A0A9D5KAV4"/>